<evidence type="ECO:0000313" key="3">
    <source>
        <dbReference type="Proteomes" id="UP000247091"/>
    </source>
</evidence>
<feature type="coiled-coil region" evidence="1">
    <location>
        <begin position="70"/>
        <end position="127"/>
    </location>
</feature>
<accession>M1HVN3</accession>
<dbReference type="EMBL" id="JX997169">
    <property type="protein sequence ID" value="AGE53786.1"/>
    <property type="molecule type" value="Genomic_DNA"/>
</dbReference>
<protein>
    <submittedName>
        <fullName evidence="2">Uncharacterized protein</fullName>
    </submittedName>
</protein>
<evidence type="ECO:0000256" key="1">
    <source>
        <dbReference type="SAM" id="Coils"/>
    </source>
</evidence>
<reference evidence="2 3" key="1">
    <citation type="submission" date="2012-10" db="EMBL/GenBank/DDBJ databases">
        <title>Towards defining the chloroviruses: a genomic journey through a genus of large DNA viruses.</title>
        <authorList>
            <person name="Jeanniard A."/>
            <person name="Dunigan D.D."/>
            <person name="Gurnon J.R."/>
            <person name="Agarkova I."/>
            <person name="Kang M."/>
            <person name="Vitek J."/>
            <person name="Duncan G."/>
            <person name="McClung O.W."/>
            <person name="Larsen M."/>
            <person name="Claverie J.-M."/>
            <person name="Van Etten J.L."/>
            <person name="Blanc G."/>
        </authorList>
    </citation>
    <scope>NUCLEOTIDE SEQUENCE [LARGE SCALE GENOMIC DNA]</scope>
</reference>
<dbReference type="Proteomes" id="UP000247091">
    <property type="component" value="Segment"/>
</dbReference>
<organism evidence="2 3">
    <name type="scientific">Paramecium bursaria Chlorella virus IL3A</name>
    <name type="common">PBCV-IL3A</name>
    <dbReference type="NCBI Taxonomy" id="46019"/>
    <lineage>
        <taxon>Viruses</taxon>
        <taxon>Varidnaviria</taxon>
        <taxon>Bamfordvirae</taxon>
        <taxon>Nucleocytoviricota</taxon>
        <taxon>Megaviricetes</taxon>
        <taxon>Algavirales</taxon>
        <taxon>Phycodnaviridae</taxon>
        <taxon>Chlorovirus</taxon>
        <taxon>Chlorovirus illinoense</taxon>
    </lineage>
</organism>
<evidence type="ECO:0000313" key="2">
    <source>
        <dbReference type="EMBL" id="AGE53786.1"/>
    </source>
</evidence>
<name>M1HVN3_PBCVI</name>
<sequence>MAPVKKVVKKRVTFSNASGKPIASVKYINKEGKSIKLTPMTRKQIPAKLDAMHLKKMRAEAIARKRVNDAKEQVEMVKKAEKNIHKLEKEVSKKIKKTSKPAELAHLKAQANRLNAMKKSINAKKNEVTISFNIAKNKLRAQQKSG</sequence>
<organismHost>
    <name type="scientific">Chlorella</name>
    <dbReference type="NCBI Taxonomy" id="3071"/>
</organismHost>
<proteinExistence type="predicted"/>
<keyword evidence="1" id="KW-0175">Coiled coil</keyword>
<gene>
    <name evidence="2" type="primary">IL-3A_151R</name>
    <name evidence="2" type="ORF">PBCVIL3A_151R</name>
</gene>